<keyword evidence="3" id="KW-1185">Reference proteome</keyword>
<evidence type="ECO:0000313" key="3">
    <source>
        <dbReference type="Proteomes" id="UP001078443"/>
    </source>
</evidence>
<reference evidence="2" key="1">
    <citation type="submission" date="2022-12" db="EMBL/GenBank/DDBJ databases">
        <authorList>
            <person name="Wang J."/>
        </authorList>
    </citation>
    <scope>NUCLEOTIDE SEQUENCE</scope>
    <source>
        <strain evidence="2">HY-45-18</strain>
    </source>
</reference>
<organism evidence="2 3">
    <name type="scientific">Clostridium aestuarii</name>
    <dbReference type="NCBI Taxonomy" id="338193"/>
    <lineage>
        <taxon>Bacteria</taxon>
        <taxon>Bacillati</taxon>
        <taxon>Bacillota</taxon>
        <taxon>Clostridia</taxon>
        <taxon>Eubacteriales</taxon>
        <taxon>Clostridiaceae</taxon>
        <taxon>Clostridium</taxon>
    </lineage>
</organism>
<name>A0ABT4CYU4_9CLOT</name>
<keyword evidence="1" id="KW-0472">Membrane</keyword>
<evidence type="ECO:0000313" key="2">
    <source>
        <dbReference type="EMBL" id="MCY6484157.1"/>
    </source>
</evidence>
<keyword evidence="1" id="KW-1133">Transmembrane helix</keyword>
<keyword evidence="1" id="KW-0812">Transmembrane</keyword>
<accession>A0ABT4CYU4</accession>
<gene>
    <name evidence="2" type="ORF">OW763_07290</name>
</gene>
<dbReference type="RefSeq" id="WP_268040430.1">
    <property type="nucleotide sequence ID" value="NZ_JAPQER010000002.1"/>
</dbReference>
<feature type="transmembrane region" description="Helical" evidence="1">
    <location>
        <begin position="33"/>
        <end position="54"/>
    </location>
</feature>
<protein>
    <submittedName>
        <fullName evidence="2">Uncharacterized protein</fullName>
    </submittedName>
</protein>
<dbReference type="EMBL" id="JAPQER010000002">
    <property type="protein sequence ID" value="MCY6484157.1"/>
    <property type="molecule type" value="Genomic_DNA"/>
</dbReference>
<evidence type="ECO:0000256" key="1">
    <source>
        <dbReference type="SAM" id="Phobius"/>
    </source>
</evidence>
<proteinExistence type="predicted"/>
<sequence>MSKKKSAIITFLLGLLLVLVSIKFENNPIPYKILSGGGCVLGLIGGFKLMSLAYKK</sequence>
<dbReference type="Proteomes" id="UP001078443">
    <property type="component" value="Unassembled WGS sequence"/>
</dbReference>
<comment type="caution">
    <text evidence="2">The sequence shown here is derived from an EMBL/GenBank/DDBJ whole genome shotgun (WGS) entry which is preliminary data.</text>
</comment>